<dbReference type="EMBL" id="JAQZAO010000013">
    <property type="protein sequence ID" value="MDD7968562.1"/>
    <property type="molecule type" value="Genomic_DNA"/>
</dbReference>
<dbReference type="InterPro" id="IPR001867">
    <property type="entry name" value="OmpR/PhoB-type_DNA-bd"/>
</dbReference>
<dbReference type="InterPro" id="IPR058852">
    <property type="entry name" value="HTH_77"/>
</dbReference>
<sequence length="1005" mass="106971">MLGPVEVVRGGTVVAVGGAKPRLLLGVLLAHRGRVVPLDRLADALWGSSPPSTALATVQTHVSRLRRVLDDTPGGPRVETCAPGYRLTAPDDAVDAARFEAGLARAQALLATDPRGARDEAEAALAEWRGPAFVEFSAEEAVRTEAARLDELRTVAQELAVDARLACGEHRGVVGMLEALVDEHALRERFWAQLMTALARSGRQAEALRRAQELRRMLRDELGLDPSPAIRALERDILTEREGLVHDAPATAPTAPVSPRHDELLGRDDQLALVRGLLADGRLVTITGPGGVGKTRLALELAATTGTADGVRVVELAPVHGSSSVTGAVAGALELQRRPERSLEDSIVDVLAGRSLLLVLDNCEHVLDGVAPLVGRVLRHCPTMRVLATSREPVGLPGEITWSLPPLPVPASSEVTLTELRDSSSVALFAVRACAARPGFVVDESNRREVAEICRRLDGVPLALELAAARVRSLTCADLADRLDERFRLLAGIRGRDPRHHALVDVVTWSYDLLTDAEQELFARLSVFAGAFDLPRVEDVCAGRVLDRGDVAVVLAGLVDKSMVVATESAGRMRYRLLETLRAFGRARLEEHGDTAVWRRAHAASYLRSARAAAEELHGAREVDGVRSFERDLEDLREAVRRSLALAADGTSTADLDTAMGLVAAVREFGIRTLRGEVFRWAAAASAVPGAPGRPLYAVVRAVVGYGSFVRGALAEAVEQAQEAEEAAGRLGVPTLGLAERVAGNALFYLGYPDAAVRAMDRMVAAAEATGVDGLIAHASYMSSVARTSTGGAGALGAAAAARRAAVRCGNPTALAMADYAEGLARERTDPDRAVALLQESAELAASVDHRWLHAFARTEELSVRAKRGELDAAVVGFRDVVDTWFRGGDWANQWLSLRHLFGVFVALGEDELAALLHGAIQAAGATTALPFEPADAADIQEMVDVLRDRLPGFDAVVARGGALPDAEVVRLTLERLDAGRRQDRAVLACTASRTYGASPGARSS</sequence>
<dbReference type="Pfam" id="PF03704">
    <property type="entry name" value="BTAD"/>
    <property type="match status" value="1"/>
</dbReference>
<dbReference type="InterPro" id="IPR005158">
    <property type="entry name" value="BTAD"/>
</dbReference>
<dbReference type="PRINTS" id="PR00364">
    <property type="entry name" value="DISEASERSIST"/>
</dbReference>
<feature type="DNA-binding region" description="OmpR/PhoB-type" evidence="3">
    <location>
        <begin position="1"/>
        <end position="89"/>
    </location>
</feature>
<keyword evidence="6" id="KW-1185">Reference proteome</keyword>
<dbReference type="Gene3D" id="1.25.40.10">
    <property type="entry name" value="Tetratricopeptide repeat domain"/>
    <property type="match status" value="1"/>
</dbReference>
<dbReference type="Pfam" id="PF00486">
    <property type="entry name" value="Trans_reg_C"/>
    <property type="match status" value="1"/>
</dbReference>
<dbReference type="PANTHER" id="PTHR47691">
    <property type="entry name" value="REGULATOR-RELATED"/>
    <property type="match status" value="1"/>
</dbReference>
<dbReference type="InterPro" id="IPR011990">
    <property type="entry name" value="TPR-like_helical_dom_sf"/>
</dbReference>
<proteinExistence type="inferred from homology"/>
<dbReference type="InterPro" id="IPR036388">
    <property type="entry name" value="WH-like_DNA-bd_sf"/>
</dbReference>
<dbReference type="Proteomes" id="UP001300763">
    <property type="component" value="Unassembled WGS sequence"/>
</dbReference>
<reference evidence="5 6" key="1">
    <citation type="submission" date="2023-02" db="EMBL/GenBank/DDBJ databases">
        <title>Genome sequencing required for Actinomycetospora new species description.</title>
        <authorList>
            <person name="Saimee Y."/>
            <person name="Duangmal K."/>
        </authorList>
    </citation>
    <scope>NUCLEOTIDE SEQUENCE [LARGE SCALE GENOMIC DNA]</scope>
    <source>
        <strain evidence="5 6">DW7H6</strain>
    </source>
</reference>
<evidence type="ECO:0000256" key="3">
    <source>
        <dbReference type="PROSITE-ProRule" id="PRU01091"/>
    </source>
</evidence>
<dbReference type="InterPro" id="IPR027417">
    <property type="entry name" value="P-loop_NTPase"/>
</dbReference>
<dbReference type="SUPFAM" id="SSF48452">
    <property type="entry name" value="TPR-like"/>
    <property type="match status" value="1"/>
</dbReference>
<name>A0ABT5T0B1_9PSEU</name>
<keyword evidence="2 3" id="KW-0238">DNA-binding</keyword>
<dbReference type="SMART" id="SM01043">
    <property type="entry name" value="BTAD"/>
    <property type="match status" value="1"/>
</dbReference>
<evidence type="ECO:0000256" key="2">
    <source>
        <dbReference type="ARBA" id="ARBA00023125"/>
    </source>
</evidence>
<comment type="caution">
    <text evidence="5">The sequence shown here is derived from an EMBL/GenBank/DDBJ whole genome shotgun (WGS) entry which is preliminary data.</text>
</comment>
<feature type="domain" description="OmpR/PhoB-type" evidence="4">
    <location>
        <begin position="1"/>
        <end position="89"/>
    </location>
</feature>
<gene>
    <name evidence="5" type="ORF">PGB27_24725</name>
</gene>
<dbReference type="Pfam" id="PF25872">
    <property type="entry name" value="HTH_77"/>
    <property type="match status" value="1"/>
</dbReference>
<dbReference type="CDD" id="cd15831">
    <property type="entry name" value="BTAD"/>
    <property type="match status" value="1"/>
</dbReference>
<organism evidence="5 6">
    <name type="scientific">Actinomycetospora lemnae</name>
    <dbReference type="NCBI Taxonomy" id="3019891"/>
    <lineage>
        <taxon>Bacteria</taxon>
        <taxon>Bacillati</taxon>
        <taxon>Actinomycetota</taxon>
        <taxon>Actinomycetes</taxon>
        <taxon>Pseudonocardiales</taxon>
        <taxon>Pseudonocardiaceae</taxon>
        <taxon>Actinomycetospora</taxon>
    </lineage>
</organism>
<dbReference type="Gene3D" id="1.10.10.10">
    <property type="entry name" value="Winged helix-like DNA-binding domain superfamily/Winged helix DNA-binding domain"/>
    <property type="match status" value="1"/>
</dbReference>
<protein>
    <submittedName>
        <fullName evidence="5">BTAD domain-containing putative transcriptional regulator</fullName>
    </submittedName>
</protein>
<evidence type="ECO:0000313" key="6">
    <source>
        <dbReference type="Proteomes" id="UP001300763"/>
    </source>
</evidence>
<dbReference type="RefSeq" id="WP_274203095.1">
    <property type="nucleotide sequence ID" value="NZ_JAQZAO010000013.1"/>
</dbReference>
<dbReference type="SUPFAM" id="SSF52540">
    <property type="entry name" value="P-loop containing nucleoside triphosphate hydrolases"/>
    <property type="match status" value="1"/>
</dbReference>
<dbReference type="InterPro" id="IPR016032">
    <property type="entry name" value="Sig_transdc_resp-reg_C-effctor"/>
</dbReference>
<comment type="similarity">
    <text evidence="1">Belongs to the AfsR/DnrI/RedD regulatory family.</text>
</comment>
<dbReference type="SMART" id="SM00862">
    <property type="entry name" value="Trans_reg_C"/>
    <property type="match status" value="1"/>
</dbReference>
<evidence type="ECO:0000256" key="1">
    <source>
        <dbReference type="ARBA" id="ARBA00005820"/>
    </source>
</evidence>
<dbReference type="PANTHER" id="PTHR47691:SF3">
    <property type="entry name" value="HTH-TYPE TRANSCRIPTIONAL REGULATOR RV0890C-RELATED"/>
    <property type="match status" value="1"/>
</dbReference>
<dbReference type="PROSITE" id="PS51755">
    <property type="entry name" value="OMPR_PHOB"/>
    <property type="match status" value="1"/>
</dbReference>
<dbReference type="SUPFAM" id="SSF46894">
    <property type="entry name" value="C-terminal effector domain of the bipartite response regulators"/>
    <property type="match status" value="1"/>
</dbReference>
<evidence type="ECO:0000259" key="4">
    <source>
        <dbReference type="PROSITE" id="PS51755"/>
    </source>
</evidence>
<evidence type="ECO:0000313" key="5">
    <source>
        <dbReference type="EMBL" id="MDD7968562.1"/>
    </source>
</evidence>
<accession>A0ABT5T0B1</accession>